<keyword evidence="4" id="KW-1185">Reference proteome</keyword>
<protein>
    <submittedName>
        <fullName evidence="3">Histidine kinase-like ATPase domain-containing protein</fullName>
    </submittedName>
</protein>
<dbReference type="Gene3D" id="3.30.565.10">
    <property type="entry name" value="Histidine kinase-like ATPase, C-terminal domain"/>
    <property type="match status" value="1"/>
</dbReference>
<evidence type="ECO:0000313" key="3">
    <source>
        <dbReference type="EMBL" id="SFT23619.1"/>
    </source>
</evidence>
<dbReference type="SUPFAM" id="SSF55874">
    <property type="entry name" value="ATPase domain of HSP90 chaperone/DNA topoisomerase II/histidine kinase"/>
    <property type="match status" value="1"/>
</dbReference>
<dbReference type="RefSeq" id="WP_093844564.1">
    <property type="nucleotide sequence ID" value="NZ_FPAB01000019.1"/>
</dbReference>
<dbReference type="PANTHER" id="PTHR35526:SF3">
    <property type="entry name" value="ANTI-SIGMA-F FACTOR RSBW"/>
    <property type="match status" value="1"/>
</dbReference>
<proteinExistence type="predicted"/>
<accession>A0A1I6WCA4</accession>
<feature type="domain" description="Histidine kinase/HSP90-like ATPase" evidence="2">
    <location>
        <begin position="21"/>
        <end position="130"/>
    </location>
</feature>
<dbReference type="EMBL" id="FPAB01000019">
    <property type="protein sequence ID" value="SFT23619.1"/>
    <property type="molecule type" value="Genomic_DNA"/>
</dbReference>
<evidence type="ECO:0000259" key="2">
    <source>
        <dbReference type="Pfam" id="PF13581"/>
    </source>
</evidence>
<dbReference type="Proteomes" id="UP000198873">
    <property type="component" value="Unassembled WGS sequence"/>
</dbReference>
<gene>
    <name evidence="3" type="ORF">SAMN05444716_11914</name>
</gene>
<dbReference type="InterPro" id="IPR050267">
    <property type="entry name" value="Anti-sigma-factor_SerPK"/>
</dbReference>
<evidence type="ECO:0000256" key="1">
    <source>
        <dbReference type="ARBA" id="ARBA00022527"/>
    </source>
</evidence>
<keyword evidence="3" id="KW-0418">Kinase</keyword>
<dbReference type="CDD" id="cd16936">
    <property type="entry name" value="HATPase_RsbW-like"/>
    <property type="match status" value="1"/>
</dbReference>
<organism evidence="3 4">
    <name type="scientific">Streptomyces harbinensis</name>
    <dbReference type="NCBI Taxonomy" id="1176198"/>
    <lineage>
        <taxon>Bacteria</taxon>
        <taxon>Bacillati</taxon>
        <taxon>Actinomycetota</taxon>
        <taxon>Actinomycetes</taxon>
        <taxon>Kitasatosporales</taxon>
        <taxon>Streptomycetaceae</taxon>
        <taxon>Streptomyces</taxon>
    </lineage>
</organism>
<dbReference type="Pfam" id="PF13581">
    <property type="entry name" value="HATPase_c_2"/>
    <property type="match status" value="1"/>
</dbReference>
<dbReference type="GO" id="GO:0004674">
    <property type="term" value="F:protein serine/threonine kinase activity"/>
    <property type="evidence" value="ECO:0007669"/>
    <property type="project" value="UniProtKB-KW"/>
</dbReference>
<keyword evidence="1" id="KW-0723">Serine/threonine-protein kinase</keyword>
<dbReference type="STRING" id="1176198.SAMN05444716_11914"/>
<sequence>MLCPPATLPDNYRMCTWRLDDARQLAALRAAVRTKLTGHVPPAALDDVVTVTGELATNGLVHGDDGVFVAIHARQTRAEIIVRDGGNGLPTGGAPAPAELAEGGRGLAIVEALADAYGHYRRAPGATVWARVTWSSHPTG</sequence>
<dbReference type="InterPro" id="IPR003594">
    <property type="entry name" value="HATPase_dom"/>
</dbReference>
<dbReference type="InterPro" id="IPR036890">
    <property type="entry name" value="HATPase_C_sf"/>
</dbReference>
<name>A0A1I6WCA4_9ACTN</name>
<dbReference type="PANTHER" id="PTHR35526">
    <property type="entry name" value="ANTI-SIGMA-F FACTOR RSBW-RELATED"/>
    <property type="match status" value="1"/>
</dbReference>
<evidence type="ECO:0000313" key="4">
    <source>
        <dbReference type="Proteomes" id="UP000198873"/>
    </source>
</evidence>
<dbReference type="AlphaFoldDB" id="A0A1I6WCA4"/>
<keyword evidence="3" id="KW-0808">Transferase</keyword>
<reference evidence="4" key="1">
    <citation type="submission" date="2016-10" db="EMBL/GenBank/DDBJ databases">
        <authorList>
            <person name="Varghese N."/>
            <person name="Submissions S."/>
        </authorList>
    </citation>
    <scope>NUCLEOTIDE SEQUENCE [LARGE SCALE GENOMIC DNA]</scope>
    <source>
        <strain evidence="4">CGMCC 4.7047</strain>
    </source>
</reference>